<dbReference type="InterPro" id="IPR010982">
    <property type="entry name" value="Lambda_DNA-bd_dom_sf"/>
</dbReference>
<evidence type="ECO:0000256" key="1">
    <source>
        <dbReference type="ARBA" id="ARBA00023015"/>
    </source>
</evidence>
<protein>
    <submittedName>
        <fullName evidence="5">LacI family transcriptional regulator</fullName>
    </submittedName>
</protein>
<feature type="domain" description="HTH lacI-type" evidence="4">
    <location>
        <begin position="33"/>
        <end position="87"/>
    </location>
</feature>
<dbReference type="Proteomes" id="UP001144280">
    <property type="component" value="Unassembled WGS sequence"/>
</dbReference>
<comment type="caution">
    <text evidence="5">The sequence shown here is derived from an EMBL/GenBank/DDBJ whole genome shotgun (WGS) entry which is preliminary data.</text>
</comment>
<dbReference type="Gene3D" id="1.10.260.40">
    <property type="entry name" value="lambda repressor-like DNA-binding domains"/>
    <property type="match status" value="1"/>
</dbReference>
<dbReference type="InterPro" id="IPR000843">
    <property type="entry name" value="HTH_LacI"/>
</dbReference>
<evidence type="ECO:0000313" key="6">
    <source>
        <dbReference type="Proteomes" id="UP001144280"/>
    </source>
</evidence>
<dbReference type="Gene3D" id="3.40.50.2300">
    <property type="match status" value="2"/>
</dbReference>
<dbReference type="SUPFAM" id="SSF53822">
    <property type="entry name" value="Periplasmic binding protein-like I"/>
    <property type="match status" value="1"/>
</dbReference>
<dbReference type="CDD" id="cd06267">
    <property type="entry name" value="PBP1_LacI_sugar_binding-like"/>
    <property type="match status" value="1"/>
</dbReference>
<dbReference type="SMART" id="SM00354">
    <property type="entry name" value="HTH_LACI"/>
    <property type="match status" value="1"/>
</dbReference>
<dbReference type="PROSITE" id="PS50932">
    <property type="entry name" value="HTH_LACI_2"/>
    <property type="match status" value="1"/>
</dbReference>
<accession>A0ABQ5R5M8</accession>
<keyword evidence="1" id="KW-0805">Transcription regulation</keyword>
<evidence type="ECO:0000259" key="4">
    <source>
        <dbReference type="PROSITE" id="PS50932"/>
    </source>
</evidence>
<dbReference type="PANTHER" id="PTHR30146:SF109">
    <property type="entry name" value="HTH-TYPE TRANSCRIPTIONAL REGULATOR GALS"/>
    <property type="match status" value="1"/>
</dbReference>
<reference evidence="5" key="1">
    <citation type="submission" date="2022-12" db="EMBL/GenBank/DDBJ databases">
        <title>New Phytohabitans aurantiacus sp. RD004123 nov., an actinomycete isolated from soil.</title>
        <authorList>
            <person name="Triningsih D.W."/>
            <person name="Harunari E."/>
            <person name="Igarashi Y."/>
        </authorList>
    </citation>
    <scope>NUCLEOTIDE SEQUENCE</scope>
    <source>
        <strain evidence="5">RD004123</strain>
    </source>
</reference>
<dbReference type="SUPFAM" id="SSF47413">
    <property type="entry name" value="lambda repressor-like DNA-binding domains"/>
    <property type="match status" value="1"/>
</dbReference>
<dbReference type="InterPro" id="IPR046335">
    <property type="entry name" value="LacI/GalR-like_sensor"/>
</dbReference>
<dbReference type="Pfam" id="PF00356">
    <property type="entry name" value="LacI"/>
    <property type="match status" value="1"/>
</dbReference>
<keyword evidence="3" id="KW-0804">Transcription</keyword>
<evidence type="ECO:0000256" key="2">
    <source>
        <dbReference type="ARBA" id="ARBA00023125"/>
    </source>
</evidence>
<dbReference type="PANTHER" id="PTHR30146">
    <property type="entry name" value="LACI-RELATED TRANSCRIPTIONAL REPRESSOR"/>
    <property type="match status" value="1"/>
</dbReference>
<keyword evidence="2" id="KW-0238">DNA-binding</keyword>
<dbReference type="EMBL" id="BSDI01000048">
    <property type="protein sequence ID" value="GLI01663.1"/>
    <property type="molecule type" value="Genomic_DNA"/>
</dbReference>
<dbReference type="Pfam" id="PF13377">
    <property type="entry name" value="Peripla_BP_3"/>
    <property type="match status" value="1"/>
</dbReference>
<gene>
    <name evidence="5" type="ORF">Pa4123_69390</name>
</gene>
<evidence type="ECO:0000256" key="3">
    <source>
        <dbReference type="ARBA" id="ARBA00023163"/>
    </source>
</evidence>
<name>A0ABQ5R5M8_9ACTN</name>
<sequence length="359" mass="38117">MTPVKVSLRSGAVKVVTDNKQVPNHSRSHRARPTMDDVAAVAGVSRGTVSRALNGGHNVSGPALEAVQRAIRKTGYVVNQHARSLVTQRSDSVAFILSEPQDRLFEDPNFNVLLRGCTRALADHDITLLLTIAGTEEDRKRVGRYVTAGHVDGALLVSDHAGSPLLRELKGRGLPVVTCGRPLGHEREISYVAADDRDGARQMVSYLRSRGHRTIATITGPLDTSGGVDRLAGYHDVLGEGDRRLVVSGDYTQASGEAAMERLLAQAPDIDAVFVCSDLMAAGAIAALRRAGKRVPEDVAVGGFDDSKVALSSTPPLTTIRHPLGRISGEMVRLLLGHIAGEPPAAVILPTELVVRGSA</sequence>
<organism evidence="5 6">
    <name type="scientific">Phytohabitans aurantiacus</name>
    <dbReference type="NCBI Taxonomy" id="3016789"/>
    <lineage>
        <taxon>Bacteria</taxon>
        <taxon>Bacillati</taxon>
        <taxon>Actinomycetota</taxon>
        <taxon>Actinomycetes</taxon>
        <taxon>Micromonosporales</taxon>
        <taxon>Micromonosporaceae</taxon>
    </lineage>
</organism>
<dbReference type="InterPro" id="IPR028082">
    <property type="entry name" value="Peripla_BP_I"/>
</dbReference>
<keyword evidence="6" id="KW-1185">Reference proteome</keyword>
<dbReference type="PROSITE" id="PS00356">
    <property type="entry name" value="HTH_LACI_1"/>
    <property type="match status" value="1"/>
</dbReference>
<evidence type="ECO:0000313" key="5">
    <source>
        <dbReference type="EMBL" id="GLI01663.1"/>
    </source>
</evidence>
<proteinExistence type="predicted"/>
<dbReference type="CDD" id="cd01392">
    <property type="entry name" value="HTH_LacI"/>
    <property type="match status" value="1"/>
</dbReference>